<name>M2XW51_9MICC</name>
<accession>M2XW51</accession>
<dbReference type="STRING" id="71999.KPaMU14_09250"/>
<dbReference type="Proteomes" id="UP000009877">
    <property type="component" value="Unassembled WGS sequence"/>
</dbReference>
<dbReference type="Gene3D" id="3.30.930.10">
    <property type="entry name" value="Bira Bifunctional Protein, Domain 2"/>
    <property type="match status" value="1"/>
</dbReference>
<dbReference type="InterPro" id="IPR006195">
    <property type="entry name" value="aa-tRNA-synth_II"/>
</dbReference>
<proteinExistence type="predicted"/>
<dbReference type="AlphaFoldDB" id="M2XW51"/>
<dbReference type="InterPro" id="IPR045864">
    <property type="entry name" value="aa-tRNA-synth_II/BPL/LPL"/>
</dbReference>
<evidence type="ECO:0000313" key="3">
    <source>
        <dbReference type="Proteomes" id="UP000009877"/>
    </source>
</evidence>
<comment type="caution">
    <text evidence="2">The sequence shown here is derived from an EMBL/GenBank/DDBJ whole genome shotgun (WGS) entry which is preliminary data.</text>
</comment>
<sequence length="320" mass="34623">MPQTPAEEMSQEQRFEAELLQAGWLLPTLGQGITGTGAVMEAVVQGLILAARERAVDLPRPGRLEAVRFPPVNARSLLERTDYVASFPQLLGTIDTFEGDTKAHRRLLADREAGQPWDGHMSTSGYALVPAACHPLYGALQLGSARGEVDGTVYSLIGDCFRNEPSPDPMRFVSFRMLEFVLVGTPEQALAHRQAMLELGSGLLRDLGLDVEIESANDPFFGRAGVMLAKGQLQAELKFEITAPVYGTHRTAIASGNYHEDHFGAEFDLHSADGSMAHSACFGFGLERVALALARVHGTELMAWPEQVRALLGLPTGETG</sequence>
<keyword evidence="3" id="KW-1185">Reference proteome</keyword>
<dbReference type="EMBL" id="ANHZ02000006">
    <property type="protein sequence ID" value="EME37038.1"/>
    <property type="molecule type" value="Genomic_DNA"/>
</dbReference>
<evidence type="ECO:0000313" key="2">
    <source>
        <dbReference type="EMBL" id="EME37038.1"/>
    </source>
</evidence>
<evidence type="ECO:0000259" key="1">
    <source>
        <dbReference type="PROSITE" id="PS50862"/>
    </source>
</evidence>
<protein>
    <recommendedName>
        <fullName evidence="1">Aminoacyl-transfer RNA synthetases class-II family profile domain-containing protein</fullName>
    </recommendedName>
</protein>
<reference evidence="2 3" key="1">
    <citation type="journal article" date="2014" name="Genome Announc.">
        <title>Draft Genome Sequence of Kocuria palustris PEL.</title>
        <authorList>
            <person name="Sharma G."/>
            <person name="Khatri I."/>
            <person name="Subramanian S."/>
        </authorList>
    </citation>
    <scope>NUCLEOTIDE SEQUENCE [LARGE SCALE GENOMIC DNA]</scope>
    <source>
        <strain evidence="2 3">PEL</strain>
    </source>
</reference>
<feature type="domain" description="Aminoacyl-transfer RNA synthetases class-II family profile" evidence="1">
    <location>
        <begin position="157"/>
        <end position="315"/>
    </location>
</feature>
<gene>
    <name evidence="2" type="ORF">C884_02194</name>
</gene>
<dbReference type="SUPFAM" id="SSF55681">
    <property type="entry name" value="Class II aaRS and biotin synthetases"/>
    <property type="match status" value="1"/>
</dbReference>
<dbReference type="PROSITE" id="PS50862">
    <property type="entry name" value="AA_TRNA_LIGASE_II"/>
    <property type="match status" value="1"/>
</dbReference>
<organism evidence="2 3">
    <name type="scientific">Kocuria palustris PEL</name>
    <dbReference type="NCBI Taxonomy" id="1236550"/>
    <lineage>
        <taxon>Bacteria</taxon>
        <taxon>Bacillati</taxon>
        <taxon>Actinomycetota</taxon>
        <taxon>Actinomycetes</taxon>
        <taxon>Micrococcales</taxon>
        <taxon>Micrococcaceae</taxon>
        <taxon>Kocuria</taxon>
    </lineage>
</organism>